<evidence type="ECO:0000313" key="3">
    <source>
        <dbReference type="Proteomes" id="UP000265798"/>
    </source>
</evidence>
<dbReference type="InterPro" id="IPR011051">
    <property type="entry name" value="RmlC_Cupin_sf"/>
</dbReference>
<dbReference type="Pfam" id="PF05523">
    <property type="entry name" value="FdtA"/>
    <property type="match status" value="1"/>
</dbReference>
<organism evidence="2 3">
    <name type="scientific">Leptospira stimsonii</name>
    <dbReference type="NCBI Taxonomy" id="2202203"/>
    <lineage>
        <taxon>Bacteria</taxon>
        <taxon>Pseudomonadati</taxon>
        <taxon>Spirochaetota</taxon>
        <taxon>Spirochaetia</taxon>
        <taxon>Leptospirales</taxon>
        <taxon>Leptospiraceae</taxon>
        <taxon>Leptospira</taxon>
    </lineage>
</organism>
<dbReference type="CDD" id="cd20292">
    <property type="entry name" value="cupin_QdtA-like"/>
    <property type="match status" value="1"/>
</dbReference>
<dbReference type="OrthoDB" id="9795513at2"/>
<evidence type="ECO:0000313" key="2">
    <source>
        <dbReference type="EMBL" id="RHX90849.1"/>
    </source>
</evidence>
<dbReference type="AlphaFoldDB" id="A0A396Z5W6"/>
<reference evidence="3" key="1">
    <citation type="submission" date="2018-05" db="EMBL/GenBank/DDBJ databases">
        <title>Leptospira yasudae sp. nov. and Leptospira stimsonii sp. nov., two pathogenic species of the genus Leptospira isolated from environmental sources.</title>
        <authorList>
            <person name="Casanovas-Massana A."/>
            <person name="Hamond C."/>
            <person name="Santos L.A."/>
            <person name="Hacker K.P."/>
            <person name="Balassiano I."/>
            <person name="Medeiros M.A."/>
            <person name="Reis M.G."/>
            <person name="Ko A.I."/>
            <person name="Wunder E.A."/>
        </authorList>
    </citation>
    <scope>NUCLEOTIDE SEQUENCE [LARGE SCALE GENOMIC DNA]</scope>
    <source>
        <strain evidence="3">Yale</strain>
    </source>
</reference>
<dbReference type="Proteomes" id="UP000265798">
    <property type="component" value="Unassembled WGS sequence"/>
</dbReference>
<dbReference type="RefSeq" id="WP_118968491.1">
    <property type="nucleotide sequence ID" value="NZ_QHCT01000002.1"/>
</dbReference>
<dbReference type="Gene3D" id="2.60.120.10">
    <property type="entry name" value="Jelly Rolls"/>
    <property type="match status" value="1"/>
</dbReference>
<dbReference type="InterPro" id="IPR008894">
    <property type="entry name" value="QdtA_cupin_dom"/>
</dbReference>
<protein>
    <submittedName>
        <fullName evidence="2">Fatty-acid oxidation protein subunit alpha</fullName>
    </submittedName>
</protein>
<dbReference type="SUPFAM" id="SSF51182">
    <property type="entry name" value="RmlC-like cupins"/>
    <property type="match status" value="1"/>
</dbReference>
<sequence>MDEIIVENSGYVVLKKIHDSRDGNLIIMEELKDIPFEIKRVYYINNLENSVSIRGLHAHKQIEQVIFCISGSFILNLDDGNVKQSIMMNADNIGVILGKMLWHSMENFSAGCVLLVVASDYYSENDYIRDYSEFLILSQKNK</sequence>
<gene>
    <name evidence="2" type="ORF">DLM75_10785</name>
</gene>
<proteinExistence type="predicted"/>
<dbReference type="EMBL" id="QHCT01000002">
    <property type="protein sequence ID" value="RHX90849.1"/>
    <property type="molecule type" value="Genomic_DNA"/>
</dbReference>
<evidence type="ECO:0000259" key="1">
    <source>
        <dbReference type="Pfam" id="PF05523"/>
    </source>
</evidence>
<feature type="domain" description="Sugar 3,4-ketoisomerase QdtA cupin" evidence="1">
    <location>
        <begin position="12"/>
        <end position="136"/>
    </location>
</feature>
<accession>A0A396Z5W6</accession>
<dbReference type="InterPro" id="IPR014710">
    <property type="entry name" value="RmlC-like_jellyroll"/>
</dbReference>
<name>A0A396Z5W6_9LEPT</name>
<comment type="caution">
    <text evidence="2">The sequence shown here is derived from an EMBL/GenBank/DDBJ whole genome shotgun (WGS) entry which is preliminary data.</text>
</comment>